<dbReference type="InterPro" id="IPR050159">
    <property type="entry name" value="Kazal-type_SerProtInhib"/>
</dbReference>
<sequence>IAGLNLPILMCTKLDVDFLSDTIQKATFSLVQVDCSGYKKLSDRTRPTRCTLEYFPVCGSNGQTYTNKCLFCTFLGIHWLGNAGSCRHFLCLNCALRDGRTTMI</sequence>
<evidence type="ECO:0000259" key="6">
    <source>
        <dbReference type="PROSITE" id="PS51465"/>
    </source>
</evidence>
<reference evidence="7" key="1">
    <citation type="submission" date="2025-08" db="UniProtKB">
        <authorList>
            <consortium name="Ensembl"/>
        </authorList>
    </citation>
    <scope>IDENTIFICATION</scope>
</reference>
<dbReference type="InterPro" id="IPR002350">
    <property type="entry name" value="Kazal_dom"/>
</dbReference>
<organism evidence="7 8">
    <name type="scientific">Varanus komodoensis</name>
    <name type="common">Komodo dragon</name>
    <dbReference type="NCBI Taxonomy" id="61221"/>
    <lineage>
        <taxon>Eukaryota</taxon>
        <taxon>Metazoa</taxon>
        <taxon>Chordata</taxon>
        <taxon>Craniata</taxon>
        <taxon>Vertebrata</taxon>
        <taxon>Euteleostomi</taxon>
        <taxon>Lepidosauria</taxon>
        <taxon>Squamata</taxon>
        <taxon>Bifurcata</taxon>
        <taxon>Unidentata</taxon>
        <taxon>Episquamata</taxon>
        <taxon>Toxicofera</taxon>
        <taxon>Anguimorpha</taxon>
        <taxon>Paleoanguimorpha</taxon>
        <taxon>Varanoidea</taxon>
        <taxon>Varanidae</taxon>
        <taxon>Varanus</taxon>
    </lineage>
</organism>
<evidence type="ECO:0000256" key="1">
    <source>
        <dbReference type="ARBA" id="ARBA00004613"/>
    </source>
</evidence>
<keyword evidence="8" id="KW-1185">Reference proteome</keyword>
<dbReference type="GO" id="GO:0005576">
    <property type="term" value="C:extracellular region"/>
    <property type="evidence" value="ECO:0007669"/>
    <property type="project" value="UniProtKB-SubCell"/>
</dbReference>
<name>A0A8D2LIB0_VARKO</name>
<dbReference type="PROSITE" id="PS00282">
    <property type="entry name" value="KAZAL_1"/>
    <property type="match status" value="1"/>
</dbReference>
<protein>
    <recommendedName>
        <fullName evidence="6">Kazal-like domain-containing protein</fullName>
    </recommendedName>
</protein>
<dbReference type="AlphaFoldDB" id="A0A8D2LIB0"/>
<dbReference type="PANTHER" id="PTHR47499:SF1">
    <property type="entry name" value="SERINE PROTEASE INHIBITOR KAZAL-TYPE 7"/>
    <property type="match status" value="1"/>
</dbReference>
<keyword evidence="3" id="KW-0646">Protease inhibitor</keyword>
<reference evidence="7" key="2">
    <citation type="submission" date="2025-09" db="UniProtKB">
        <authorList>
            <consortium name="Ensembl"/>
        </authorList>
    </citation>
    <scope>IDENTIFICATION</scope>
</reference>
<feature type="domain" description="Kazal-like" evidence="6">
    <location>
        <begin position="29"/>
        <end position="88"/>
    </location>
</feature>
<dbReference type="Gene3D" id="3.30.60.30">
    <property type="match status" value="1"/>
</dbReference>
<dbReference type="CDD" id="cd00104">
    <property type="entry name" value="KAZAL_FS"/>
    <property type="match status" value="1"/>
</dbReference>
<dbReference type="PROSITE" id="PS51465">
    <property type="entry name" value="KAZAL_2"/>
    <property type="match status" value="1"/>
</dbReference>
<proteinExistence type="predicted"/>
<evidence type="ECO:0000313" key="7">
    <source>
        <dbReference type="Ensembl" id="ENSVKKP00000022511.1"/>
    </source>
</evidence>
<dbReference type="Pfam" id="PF00050">
    <property type="entry name" value="Kazal_1"/>
    <property type="match status" value="1"/>
</dbReference>
<dbReference type="PRINTS" id="PR00290">
    <property type="entry name" value="KAZALINHBTR"/>
</dbReference>
<dbReference type="SUPFAM" id="SSF100895">
    <property type="entry name" value="Kazal-type serine protease inhibitors"/>
    <property type="match status" value="1"/>
</dbReference>
<comment type="subcellular location">
    <subcellularLocation>
        <location evidence="1">Secreted</location>
    </subcellularLocation>
</comment>
<evidence type="ECO:0000313" key="8">
    <source>
        <dbReference type="Proteomes" id="UP000694545"/>
    </source>
</evidence>
<dbReference type="InterPro" id="IPR036058">
    <property type="entry name" value="Kazal_dom_sf"/>
</dbReference>
<evidence type="ECO:0000256" key="2">
    <source>
        <dbReference type="ARBA" id="ARBA00022525"/>
    </source>
</evidence>
<dbReference type="GO" id="GO:0004867">
    <property type="term" value="F:serine-type endopeptidase inhibitor activity"/>
    <property type="evidence" value="ECO:0007669"/>
    <property type="project" value="UniProtKB-KW"/>
</dbReference>
<keyword evidence="5" id="KW-1015">Disulfide bond</keyword>
<dbReference type="Proteomes" id="UP000694545">
    <property type="component" value="Unplaced"/>
</dbReference>
<dbReference type="Ensembl" id="ENSVKKT00000023069.1">
    <property type="protein sequence ID" value="ENSVKKP00000022511.1"/>
    <property type="gene ID" value="ENSVKKG00000014985.1"/>
</dbReference>
<keyword evidence="2" id="KW-0964">Secreted</keyword>
<dbReference type="PANTHER" id="PTHR47499">
    <property type="entry name" value="SERINE PROTEASE INHIBITOR KAZAL-TYPE 7 SPINK7"/>
    <property type="match status" value="1"/>
</dbReference>
<dbReference type="SMART" id="SM00280">
    <property type="entry name" value="KAZAL"/>
    <property type="match status" value="1"/>
</dbReference>
<evidence type="ECO:0000256" key="4">
    <source>
        <dbReference type="ARBA" id="ARBA00022900"/>
    </source>
</evidence>
<accession>A0A8D2LIB0</accession>
<keyword evidence="4" id="KW-0722">Serine protease inhibitor</keyword>
<evidence type="ECO:0000256" key="3">
    <source>
        <dbReference type="ARBA" id="ARBA00022690"/>
    </source>
</evidence>
<evidence type="ECO:0000256" key="5">
    <source>
        <dbReference type="ARBA" id="ARBA00023157"/>
    </source>
</evidence>
<dbReference type="InterPro" id="IPR001239">
    <property type="entry name" value="Prot_inh_Kazal-m"/>
</dbReference>